<organism evidence="1">
    <name type="scientific">Arundo donax</name>
    <name type="common">Giant reed</name>
    <name type="synonym">Donax arundinaceus</name>
    <dbReference type="NCBI Taxonomy" id="35708"/>
    <lineage>
        <taxon>Eukaryota</taxon>
        <taxon>Viridiplantae</taxon>
        <taxon>Streptophyta</taxon>
        <taxon>Embryophyta</taxon>
        <taxon>Tracheophyta</taxon>
        <taxon>Spermatophyta</taxon>
        <taxon>Magnoliopsida</taxon>
        <taxon>Liliopsida</taxon>
        <taxon>Poales</taxon>
        <taxon>Poaceae</taxon>
        <taxon>PACMAD clade</taxon>
        <taxon>Arundinoideae</taxon>
        <taxon>Arundineae</taxon>
        <taxon>Arundo</taxon>
    </lineage>
</organism>
<name>A0A0A9AB47_ARUDO</name>
<evidence type="ECO:0000313" key="1">
    <source>
        <dbReference type="EMBL" id="JAD48316.1"/>
    </source>
</evidence>
<proteinExistence type="predicted"/>
<protein>
    <submittedName>
        <fullName evidence="1">Uncharacterized protein</fullName>
    </submittedName>
</protein>
<accession>A0A0A9AB47</accession>
<sequence length="12" mass="1526">MTYGCFGWYWLV</sequence>
<reference evidence="1" key="1">
    <citation type="submission" date="2014-09" db="EMBL/GenBank/DDBJ databases">
        <authorList>
            <person name="Magalhaes I.L.F."/>
            <person name="Oliveira U."/>
            <person name="Santos F.R."/>
            <person name="Vidigal T.H.D.A."/>
            <person name="Brescovit A.D."/>
            <person name="Santos A.J."/>
        </authorList>
    </citation>
    <scope>NUCLEOTIDE SEQUENCE</scope>
    <source>
        <tissue evidence="1">Shoot tissue taken approximately 20 cm above the soil surface</tissue>
    </source>
</reference>
<reference evidence="1" key="2">
    <citation type="journal article" date="2015" name="Data Brief">
        <title>Shoot transcriptome of the giant reed, Arundo donax.</title>
        <authorList>
            <person name="Barrero R.A."/>
            <person name="Guerrero F.D."/>
            <person name="Moolhuijzen P."/>
            <person name="Goolsby J.A."/>
            <person name="Tidwell J."/>
            <person name="Bellgard S.E."/>
            <person name="Bellgard M.I."/>
        </authorList>
    </citation>
    <scope>NUCLEOTIDE SEQUENCE</scope>
    <source>
        <tissue evidence="1">Shoot tissue taken approximately 20 cm above the soil surface</tissue>
    </source>
</reference>
<dbReference type="EMBL" id="GBRH01249579">
    <property type="protein sequence ID" value="JAD48316.1"/>
    <property type="molecule type" value="Transcribed_RNA"/>
</dbReference>